<dbReference type="Proteomes" id="UP001243844">
    <property type="component" value="Unassembled WGS sequence"/>
</dbReference>
<evidence type="ECO:0000259" key="12">
    <source>
        <dbReference type="Pfam" id="PF12019"/>
    </source>
</evidence>
<dbReference type="InterPro" id="IPR022346">
    <property type="entry name" value="T2SS_GspH"/>
</dbReference>
<organism evidence="13 14">
    <name type="scientific">Acinetobacter rudis</name>
    <dbReference type="NCBI Taxonomy" id="632955"/>
    <lineage>
        <taxon>Bacteria</taxon>
        <taxon>Pseudomonadati</taxon>
        <taxon>Pseudomonadota</taxon>
        <taxon>Gammaproteobacteria</taxon>
        <taxon>Moraxellales</taxon>
        <taxon>Moraxellaceae</taxon>
        <taxon>Acinetobacter</taxon>
    </lineage>
</organism>
<comment type="subcellular location">
    <subcellularLocation>
        <location evidence="1">Cell inner membrane</location>
        <topology evidence="1">Single-pass membrane protein</topology>
    </subcellularLocation>
</comment>
<evidence type="ECO:0000256" key="5">
    <source>
        <dbReference type="ARBA" id="ARBA00022519"/>
    </source>
</evidence>
<protein>
    <recommendedName>
        <fullName evidence="2">Type II secretion system protein H</fullName>
    </recommendedName>
    <alternativeName>
        <fullName evidence="10">General secretion pathway protein H</fullName>
    </alternativeName>
</protein>
<keyword evidence="7 11" id="KW-1133">Transmembrane helix</keyword>
<dbReference type="GO" id="GO:0005886">
    <property type="term" value="C:plasma membrane"/>
    <property type="evidence" value="ECO:0007669"/>
    <property type="project" value="UniProtKB-SubCell"/>
</dbReference>
<keyword evidence="6 11" id="KW-0812">Transmembrane</keyword>
<dbReference type="InterPro" id="IPR045584">
    <property type="entry name" value="Pilin-like"/>
</dbReference>
<dbReference type="SUPFAM" id="SSF54523">
    <property type="entry name" value="Pili subunits"/>
    <property type="match status" value="1"/>
</dbReference>
<dbReference type="RefSeq" id="WP_308975758.1">
    <property type="nucleotide sequence ID" value="NZ_JAVIDL010000010.1"/>
</dbReference>
<feature type="domain" description="General secretion pathway GspH" evidence="12">
    <location>
        <begin position="58"/>
        <end position="175"/>
    </location>
</feature>
<proteinExistence type="inferred from homology"/>
<feature type="transmembrane region" description="Helical" evidence="11">
    <location>
        <begin position="21"/>
        <end position="42"/>
    </location>
</feature>
<comment type="caution">
    <text evidence="13">The sequence shown here is derived from an EMBL/GenBank/DDBJ whole genome shotgun (WGS) entry which is preliminary data.</text>
</comment>
<dbReference type="AlphaFoldDB" id="A0AAW8J605"/>
<dbReference type="GO" id="GO:0015628">
    <property type="term" value="P:protein secretion by the type II secretion system"/>
    <property type="evidence" value="ECO:0007669"/>
    <property type="project" value="InterPro"/>
</dbReference>
<evidence type="ECO:0000256" key="10">
    <source>
        <dbReference type="ARBA" id="ARBA00030775"/>
    </source>
</evidence>
<keyword evidence="5" id="KW-0997">Cell inner membrane</keyword>
<keyword evidence="3" id="KW-1003">Cell membrane</keyword>
<comment type="similarity">
    <text evidence="9">Belongs to the GSP H family.</text>
</comment>
<keyword evidence="8 11" id="KW-0472">Membrane</keyword>
<evidence type="ECO:0000256" key="7">
    <source>
        <dbReference type="ARBA" id="ARBA00022989"/>
    </source>
</evidence>
<evidence type="ECO:0000313" key="14">
    <source>
        <dbReference type="Proteomes" id="UP001243844"/>
    </source>
</evidence>
<evidence type="ECO:0000256" key="9">
    <source>
        <dbReference type="ARBA" id="ARBA00025772"/>
    </source>
</evidence>
<dbReference type="Pfam" id="PF12019">
    <property type="entry name" value="GspH"/>
    <property type="match status" value="1"/>
</dbReference>
<evidence type="ECO:0000313" key="13">
    <source>
        <dbReference type="EMBL" id="MDQ8935502.1"/>
    </source>
</evidence>
<evidence type="ECO:0000256" key="11">
    <source>
        <dbReference type="SAM" id="Phobius"/>
    </source>
</evidence>
<reference evidence="13" key="1">
    <citation type="submission" date="2023-08" db="EMBL/GenBank/DDBJ databases">
        <title>Emergence of clinically-relevant ST2 carbapenem-resistant Acinetobacter baumannii strains in hospital sewages in Zhejiang, East of China.</title>
        <authorList>
            <person name="Kaichao C."/>
            <person name="Zhang R."/>
        </authorList>
    </citation>
    <scope>NUCLEOTIDE SEQUENCE</scope>
    <source>
        <strain evidence="13">M-RB-37</strain>
    </source>
</reference>
<evidence type="ECO:0000256" key="1">
    <source>
        <dbReference type="ARBA" id="ARBA00004377"/>
    </source>
</evidence>
<evidence type="ECO:0000256" key="3">
    <source>
        <dbReference type="ARBA" id="ARBA00022475"/>
    </source>
</evidence>
<accession>A0AAW8J605</accession>
<sequence>MAYNDKHNRNPNHKIDQGITLLELMACLSMIIVMYFLSIPFFNKIAAQLEAKNISSLIQQQLHLARNQAFISNQDLIICASNNLIHCDQQQWAQGLIVYIDRNKDRQLNKNEHIISHLEMNIKYGTFNWYGNSTHKTQIVFQSDTGLPRGSNGRFRYCSQINPHLSFDLILNQMGHLSHIPTKAC</sequence>
<name>A0AAW8J605_9GAMM</name>
<keyword evidence="4" id="KW-0488">Methylation</keyword>
<dbReference type="Gene3D" id="3.55.40.10">
    <property type="entry name" value="minor pseudopilin epsh domain"/>
    <property type="match status" value="1"/>
</dbReference>
<evidence type="ECO:0000256" key="4">
    <source>
        <dbReference type="ARBA" id="ARBA00022481"/>
    </source>
</evidence>
<evidence type="ECO:0000256" key="2">
    <source>
        <dbReference type="ARBA" id="ARBA00021549"/>
    </source>
</evidence>
<gene>
    <name evidence="13" type="ORF">RFH47_07145</name>
</gene>
<evidence type="ECO:0000256" key="8">
    <source>
        <dbReference type="ARBA" id="ARBA00023136"/>
    </source>
</evidence>
<evidence type="ECO:0000256" key="6">
    <source>
        <dbReference type="ARBA" id="ARBA00022692"/>
    </source>
</evidence>
<dbReference type="EMBL" id="JAVIDL010000010">
    <property type="protein sequence ID" value="MDQ8935502.1"/>
    <property type="molecule type" value="Genomic_DNA"/>
</dbReference>
<dbReference type="GO" id="GO:0015627">
    <property type="term" value="C:type II protein secretion system complex"/>
    <property type="evidence" value="ECO:0007669"/>
    <property type="project" value="InterPro"/>
</dbReference>